<evidence type="ECO:0000256" key="2">
    <source>
        <dbReference type="ARBA" id="ARBA00009082"/>
    </source>
</evidence>
<evidence type="ECO:0000256" key="1">
    <source>
        <dbReference type="ARBA" id="ARBA00004272"/>
    </source>
</evidence>
<feature type="transmembrane region" description="Helical" evidence="12">
    <location>
        <begin position="21"/>
        <end position="42"/>
    </location>
</feature>
<keyword evidence="6 12" id="KW-1133">Transmembrane helix</keyword>
<dbReference type="Proteomes" id="UP000835206">
    <property type="component" value="Chromosome 4"/>
</dbReference>
<feature type="transmembrane region" description="Helical" evidence="12">
    <location>
        <begin position="260"/>
        <end position="283"/>
    </location>
</feature>
<protein>
    <recommendedName>
        <fullName evidence="3">Transmembrane protein 231</fullName>
    </recommendedName>
</protein>
<evidence type="ECO:0000256" key="6">
    <source>
        <dbReference type="ARBA" id="ARBA00022989"/>
    </source>
</evidence>
<evidence type="ECO:0000313" key="13">
    <source>
        <dbReference type="Proteomes" id="UP000835206"/>
    </source>
</evidence>
<evidence type="ECO:0000256" key="4">
    <source>
        <dbReference type="ARBA" id="ARBA00022475"/>
    </source>
</evidence>
<evidence type="ECO:0000256" key="10">
    <source>
        <dbReference type="ARBA" id="ARBA00023273"/>
    </source>
</evidence>
<name>A0A9B2JJ56_BOMTE</name>
<sequence length="298" mass="35150">MATLEIFSSPIDYKYKSKICSLSSLVVLFLIVLSLISPFFIISNTGGYSLKNRVLMEKPDVSFNYKYILLANRDYSVNPIICSTFKTYKDNEIKDDCILIKVREIDTNMDGRKDILKFEARFYTDEPIRSLKLLLFFNFQLKQLVETTVESIAYFAHTLNEEAQKVCFYGDLTLQQKSVITSEGLYETYNHSIEIADYSIDELLMENFKRKFAAKISDKYVMEQSGYSNENVVIIQGELVYRDYLIHYQPSIWEELKWIWVQYLSCFLVFAYVTKHVLVFLFSNRYLNCYIIKPWKNK</sequence>
<evidence type="ECO:0000256" key="8">
    <source>
        <dbReference type="ARBA" id="ARBA00023136"/>
    </source>
</evidence>
<dbReference type="InterPro" id="IPR019306">
    <property type="entry name" value="TMEM231"/>
</dbReference>
<dbReference type="GO" id="GO:0035869">
    <property type="term" value="C:ciliary transition zone"/>
    <property type="evidence" value="ECO:0007669"/>
    <property type="project" value="TreeGrafter"/>
</dbReference>
<evidence type="ECO:0000256" key="12">
    <source>
        <dbReference type="SAM" id="Phobius"/>
    </source>
</evidence>
<comment type="function">
    <text evidence="11">Transmembrane component of the tectonic-like complex, a complex localized at the transition zone of primary cilia and acting as a barrier that prevents diffusion of transmembrane proteins between the cilia and plasma membranes. Required for ciliogenesis and sonic hedgehog/SHH signaling.</text>
</comment>
<organism evidence="13 14">
    <name type="scientific">Bombus terrestris</name>
    <name type="common">Buff-tailed bumblebee</name>
    <name type="synonym">Apis terrestris</name>
    <dbReference type="NCBI Taxonomy" id="30195"/>
    <lineage>
        <taxon>Eukaryota</taxon>
        <taxon>Metazoa</taxon>
        <taxon>Ecdysozoa</taxon>
        <taxon>Arthropoda</taxon>
        <taxon>Hexapoda</taxon>
        <taxon>Insecta</taxon>
        <taxon>Pterygota</taxon>
        <taxon>Neoptera</taxon>
        <taxon>Endopterygota</taxon>
        <taxon>Hymenoptera</taxon>
        <taxon>Apocrita</taxon>
        <taxon>Aculeata</taxon>
        <taxon>Apoidea</taxon>
        <taxon>Anthophila</taxon>
        <taxon>Apidae</taxon>
        <taxon>Bombus</taxon>
        <taxon>Bombus</taxon>
    </lineage>
</organism>
<evidence type="ECO:0000256" key="5">
    <source>
        <dbReference type="ARBA" id="ARBA00022692"/>
    </source>
</evidence>
<accession>A0A9B2JJ56</accession>
<comment type="subcellular location">
    <subcellularLocation>
        <location evidence="1">Cell projection</location>
        <location evidence="1">Cilium membrane</location>
        <topology evidence="1">Multi-pass membrane protein</topology>
    </subcellularLocation>
</comment>
<keyword evidence="9" id="KW-0325">Glycoprotein</keyword>
<comment type="similarity">
    <text evidence="2">Belongs to the TMEM231 family.</text>
</comment>
<keyword evidence="10" id="KW-0966">Cell projection</keyword>
<dbReference type="Pfam" id="PF10149">
    <property type="entry name" value="TM231"/>
    <property type="match status" value="1"/>
</dbReference>
<evidence type="ECO:0000256" key="11">
    <source>
        <dbReference type="ARBA" id="ARBA00024803"/>
    </source>
</evidence>
<keyword evidence="8 12" id="KW-0472">Membrane</keyword>
<keyword evidence="13" id="KW-1185">Reference proteome</keyword>
<dbReference type="PANTHER" id="PTHR14605:SF1">
    <property type="entry name" value="TRANSMEMBRANE PROTEIN 231"/>
    <property type="match status" value="1"/>
</dbReference>
<dbReference type="OrthoDB" id="426438at2759"/>
<dbReference type="GeneID" id="100646288"/>
<proteinExistence type="inferred from homology"/>
<dbReference type="PANTHER" id="PTHR14605">
    <property type="entry name" value="CHST5 PROTEIN"/>
    <property type="match status" value="1"/>
</dbReference>
<evidence type="ECO:0000313" key="14">
    <source>
        <dbReference type="RefSeq" id="XP_012163120.1"/>
    </source>
</evidence>
<keyword evidence="7" id="KW-0969">Cilium</keyword>
<dbReference type="RefSeq" id="XP_012163120.1">
    <property type="nucleotide sequence ID" value="XM_012307730.3"/>
</dbReference>
<evidence type="ECO:0000256" key="7">
    <source>
        <dbReference type="ARBA" id="ARBA00023069"/>
    </source>
</evidence>
<dbReference type="GO" id="GO:0032880">
    <property type="term" value="P:regulation of protein localization"/>
    <property type="evidence" value="ECO:0007669"/>
    <property type="project" value="TreeGrafter"/>
</dbReference>
<dbReference type="GO" id="GO:0060170">
    <property type="term" value="C:ciliary membrane"/>
    <property type="evidence" value="ECO:0007669"/>
    <property type="project" value="UniProtKB-SubCell"/>
</dbReference>
<dbReference type="GO" id="GO:0060271">
    <property type="term" value="P:cilium assembly"/>
    <property type="evidence" value="ECO:0007669"/>
    <property type="project" value="TreeGrafter"/>
</dbReference>
<gene>
    <name evidence="14" type="primary">LOC100646288</name>
</gene>
<keyword evidence="4" id="KW-1003">Cell membrane</keyword>
<evidence type="ECO:0000256" key="3">
    <source>
        <dbReference type="ARBA" id="ARBA00015087"/>
    </source>
</evidence>
<keyword evidence="5 12" id="KW-0812">Transmembrane</keyword>
<dbReference type="AlphaFoldDB" id="A0A9B2JJ56"/>
<evidence type="ECO:0000256" key="9">
    <source>
        <dbReference type="ARBA" id="ARBA00023180"/>
    </source>
</evidence>
<reference evidence="14" key="1">
    <citation type="submission" date="2025-08" db="UniProtKB">
        <authorList>
            <consortium name="RefSeq"/>
        </authorList>
    </citation>
    <scope>IDENTIFICATION</scope>
</reference>